<dbReference type="GO" id="GO:0008745">
    <property type="term" value="F:N-acetylmuramoyl-L-alanine amidase activity"/>
    <property type="evidence" value="ECO:0007669"/>
    <property type="project" value="InterPro"/>
</dbReference>
<dbReference type="STRING" id="695939.SAMN00790413_01526"/>
<evidence type="ECO:0000256" key="1">
    <source>
        <dbReference type="ARBA" id="ARBA00022801"/>
    </source>
</evidence>
<dbReference type="Proteomes" id="UP000192582">
    <property type="component" value="Unassembled WGS sequence"/>
</dbReference>
<dbReference type="CDD" id="cd02696">
    <property type="entry name" value="MurNAc-LAA"/>
    <property type="match status" value="1"/>
</dbReference>
<dbReference type="GO" id="GO:0030288">
    <property type="term" value="C:outer membrane-bounded periplasmic space"/>
    <property type="evidence" value="ECO:0007669"/>
    <property type="project" value="TreeGrafter"/>
</dbReference>
<dbReference type="Pfam" id="PF01520">
    <property type="entry name" value="Amidase_3"/>
    <property type="match status" value="1"/>
</dbReference>
<dbReference type="AlphaFoldDB" id="A0A1W1VG19"/>
<feature type="compositionally biased region" description="Low complexity" evidence="2">
    <location>
        <begin position="132"/>
        <end position="142"/>
    </location>
</feature>
<dbReference type="Gene3D" id="3.40.630.40">
    <property type="entry name" value="Zn-dependent exopeptidases"/>
    <property type="match status" value="1"/>
</dbReference>
<organism evidence="5 6">
    <name type="scientific">Deinococcus hopiensis KR-140</name>
    <dbReference type="NCBI Taxonomy" id="695939"/>
    <lineage>
        <taxon>Bacteria</taxon>
        <taxon>Thermotogati</taxon>
        <taxon>Deinococcota</taxon>
        <taxon>Deinococci</taxon>
        <taxon>Deinococcales</taxon>
        <taxon>Deinococcaceae</taxon>
        <taxon>Deinococcus</taxon>
    </lineage>
</organism>
<evidence type="ECO:0000313" key="6">
    <source>
        <dbReference type="Proteomes" id="UP000192582"/>
    </source>
</evidence>
<accession>A0A1W1VG19</accession>
<proteinExistence type="predicted"/>
<feature type="chain" id="PRO_5012258306" evidence="3">
    <location>
        <begin position="23"/>
        <end position="371"/>
    </location>
</feature>
<name>A0A1W1VG19_9DEIO</name>
<feature type="signal peptide" evidence="3">
    <location>
        <begin position="1"/>
        <end position="22"/>
    </location>
</feature>
<feature type="region of interest" description="Disordered" evidence="2">
    <location>
        <begin position="122"/>
        <end position="147"/>
    </location>
</feature>
<dbReference type="PANTHER" id="PTHR30404">
    <property type="entry name" value="N-ACETYLMURAMOYL-L-ALANINE AMIDASE"/>
    <property type="match status" value="1"/>
</dbReference>
<dbReference type="GO" id="GO:0009253">
    <property type="term" value="P:peptidoglycan catabolic process"/>
    <property type="evidence" value="ECO:0007669"/>
    <property type="project" value="InterPro"/>
</dbReference>
<evidence type="ECO:0000256" key="2">
    <source>
        <dbReference type="SAM" id="MobiDB-lite"/>
    </source>
</evidence>
<dbReference type="PANTHER" id="PTHR30404:SF0">
    <property type="entry name" value="N-ACETYLMURAMOYL-L-ALANINE AMIDASE AMIC"/>
    <property type="match status" value="1"/>
</dbReference>
<keyword evidence="1" id="KW-0378">Hydrolase</keyword>
<dbReference type="SUPFAM" id="SSF53187">
    <property type="entry name" value="Zn-dependent exopeptidases"/>
    <property type="match status" value="1"/>
</dbReference>
<keyword evidence="6" id="KW-1185">Reference proteome</keyword>
<dbReference type="FunFam" id="3.40.630.40:FF:000005">
    <property type="entry name" value="N-acetylmuramoyl-L-alanine amidase (AmiA)"/>
    <property type="match status" value="1"/>
</dbReference>
<dbReference type="RefSeq" id="WP_245808412.1">
    <property type="nucleotide sequence ID" value="NZ_FWWU01000009.1"/>
</dbReference>
<dbReference type="EMBL" id="FWWU01000009">
    <property type="protein sequence ID" value="SMB92327.1"/>
    <property type="molecule type" value="Genomic_DNA"/>
</dbReference>
<reference evidence="5 6" key="1">
    <citation type="submission" date="2017-04" db="EMBL/GenBank/DDBJ databases">
        <authorList>
            <person name="Afonso C.L."/>
            <person name="Miller P.J."/>
            <person name="Scott M.A."/>
            <person name="Spackman E."/>
            <person name="Goraichik I."/>
            <person name="Dimitrov K.M."/>
            <person name="Suarez D.L."/>
            <person name="Swayne D.E."/>
        </authorList>
    </citation>
    <scope>NUCLEOTIDE SEQUENCE [LARGE SCALE GENOMIC DNA]</scope>
    <source>
        <strain evidence="5 6">KR-140</strain>
    </source>
</reference>
<evidence type="ECO:0000313" key="5">
    <source>
        <dbReference type="EMBL" id="SMB92327.1"/>
    </source>
</evidence>
<keyword evidence="3" id="KW-0732">Signal</keyword>
<protein>
    <submittedName>
        <fullName evidence="5">N-acetylmuramoyl-L-alanine amidase</fullName>
    </submittedName>
</protein>
<gene>
    <name evidence="5" type="ORF">SAMN00790413_01526</name>
</gene>
<dbReference type="InterPro" id="IPR050695">
    <property type="entry name" value="N-acetylmuramoyl_amidase_3"/>
</dbReference>
<evidence type="ECO:0000259" key="4">
    <source>
        <dbReference type="SMART" id="SM00646"/>
    </source>
</evidence>
<sequence length="371" mass="38294">MKRFPLLLLLAASSALSGPALAAPRVGTHDGYTRVVFDLPHATTASARVSAGSVTVKLGLSLPAANGPLGAPGVTAYAVAGSTVTVTLAKGHAQAQAKVLPAAGGQAARLVIDVPTSTAAAKVSATPPARKAPPASTSTAKPPSRPRVVLDPGHGGIDPGMQSQWVQEHEVTLSVALRVRDLLREHGVDVVMTREKNADLSDDKTTDLDLRSRMASNANTSAYVSIHVNASASPSSQGIETYYFGKPLAGQKRGVAILENGGGSLGQELTRRAANSAQGLLGDLLAQAKLAFSRQLAQKVQASLISATGAVNRGVQTETFYVIRNPTTAAILIEVGFGSSPVEGPRLALPAYRDRLAGAIARAILNFLNMK</sequence>
<feature type="domain" description="MurNAc-LAA" evidence="4">
    <location>
        <begin position="212"/>
        <end position="365"/>
    </location>
</feature>
<evidence type="ECO:0000256" key="3">
    <source>
        <dbReference type="SAM" id="SignalP"/>
    </source>
</evidence>
<dbReference type="SMART" id="SM00646">
    <property type="entry name" value="Ami_3"/>
    <property type="match status" value="1"/>
</dbReference>
<dbReference type="InterPro" id="IPR002508">
    <property type="entry name" value="MurNAc-LAA_cat"/>
</dbReference>